<feature type="domain" description="O-acyltransferase WSD1-like N-terminal" evidence="17">
    <location>
        <begin position="560"/>
        <end position="729"/>
    </location>
</feature>
<accession>A0A8S2ALD8</accession>
<keyword evidence="20" id="KW-1185">Reference proteome</keyword>
<protein>
    <recommendedName>
        <fullName evidence="21">Diacylglycerol O-acyltransferase</fullName>
    </recommendedName>
</protein>
<feature type="region of interest" description="Disordered" evidence="15">
    <location>
        <begin position="453"/>
        <end position="472"/>
    </location>
</feature>
<dbReference type="EMBL" id="LR999455">
    <property type="protein sequence ID" value="CAE6075583.1"/>
    <property type="molecule type" value="Genomic_DNA"/>
</dbReference>
<reference evidence="19" key="1">
    <citation type="submission" date="2021-01" db="EMBL/GenBank/DDBJ databases">
        <authorList>
            <person name="Bezrukov I."/>
        </authorList>
    </citation>
    <scope>NUCLEOTIDE SEQUENCE</scope>
</reference>
<evidence type="ECO:0000256" key="2">
    <source>
        <dbReference type="ARBA" id="ARBA00004389"/>
    </source>
</evidence>
<keyword evidence="7 16" id="KW-0812">Transmembrane</keyword>
<dbReference type="InterPro" id="IPR023213">
    <property type="entry name" value="CAT-like_dom_sf"/>
</dbReference>
<keyword evidence="6" id="KW-0808">Transferase</keyword>
<feature type="domain" description="O-acyltransferase WSD1 C-terminal" evidence="18">
    <location>
        <begin position="738"/>
        <end position="882"/>
    </location>
</feature>
<dbReference type="GO" id="GO:0005789">
    <property type="term" value="C:endoplasmic reticulum membrane"/>
    <property type="evidence" value="ECO:0007669"/>
    <property type="project" value="UniProtKB-SubCell"/>
</dbReference>
<dbReference type="SUPFAM" id="SSF52777">
    <property type="entry name" value="CoA-dependent acyltransferases"/>
    <property type="match status" value="2"/>
</dbReference>
<comment type="pathway">
    <text evidence="4">Lipid metabolism.</text>
</comment>
<sequence>MEIKIRRRRGYKAETTVEKEVEEEEQPLSPAARLFHAPEFNCYIISVVGLKNKIQPDVIIEGIKQTLIRHPRFSSKLVNNWNNNRQEQKWVRTNVVVEDHVIIPKIETQNIKNANANADAFLESYVSDLTTIPLDTSKPLWEVHLLDLKTSDAENVVVLRVHHSLGDGMSMMSLVLACTRKTSNPNELPSLPYQNRPSSGSSSLKTSSRCYARFFWLVMVLWSATMLVLNTVCDALEFIATTLFLKDTETPIKGDFRLSKRKRMCLVHRTVSLDDIKLIKNAMKMDLADMMAKGSKCRWGNWIGYIVFPFSIALCDDPLEHLRKAKSTIDRKKNSLEAVLTFAVGKILLKSLGVQRAANVLNRALSNTTMSFSNLVGPIEEISFYGHTVIYMAPSVYGHPHALTMHFQSYMNKLTISLTVDPTVISDPHKLCDDWEESLRSIKAAVQERSSTHMEIKTRRHISEDEKEEEQPLSPAARLFHSPEFNCNIISVIGLKSKLDPCVIIRGFKETFIRHPRFSSKLVTDENGQNQRWVRTNVVVEDHVIVPEIKPQNIENTDAFLEDYVSDLMKIPLDISRPLWELHLLDLKTSDAENVAVLKIHHSVGDGMSIMSPVLACMRKTSNRDELPSLPYQYRSSSGPSLLTTGSRSDTQLLWLVKVIWTAVILGLNTVCDTLEFIVTTLFVKDTETPIKGDFRSTKSKRLRLVHRTVCLDDIKLIKNAMNMDLADMMEKGSKCRWGNWFGYIVFPFSIALRDDPLEHLKRAQKIITRKKNSFGAMLTYIFCRIIVKSLGIQVAASIINRMVSNTTMTFSNMVGPVEEVSFYGHPITYFASSGYGHPHALTIHCQSYMNKMTITLIVDPTVISDPRRLCDDWEESLRSMKAAIPKRESLRLWDYLKLLSNRMAWLLYQMAGLLYRML</sequence>
<evidence type="ECO:0000313" key="20">
    <source>
        <dbReference type="Proteomes" id="UP000682877"/>
    </source>
</evidence>
<dbReference type="Proteomes" id="UP000682877">
    <property type="component" value="Chromosome 5"/>
</dbReference>
<dbReference type="GO" id="GO:0019432">
    <property type="term" value="P:triglyceride biosynthetic process"/>
    <property type="evidence" value="ECO:0007669"/>
    <property type="project" value="TreeGrafter"/>
</dbReference>
<keyword evidence="11" id="KW-0012">Acyltransferase</keyword>
<comment type="similarity">
    <text evidence="12">In the N-terminal section; belongs to the long-chain O-acyltransferase family.</text>
</comment>
<evidence type="ECO:0000256" key="8">
    <source>
        <dbReference type="ARBA" id="ARBA00022824"/>
    </source>
</evidence>
<evidence type="ECO:0000256" key="9">
    <source>
        <dbReference type="ARBA" id="ARBA00022989"/>
    </source>
</evidence>
<evidence type="ECO:0000256" key="15">
    <source>
        <dbReference type="SAM" id="MobiDB-lite"/>
    </source>
</evidence>
<name>A0A8S2ALD8_ARAAE</name>
<dbReference type="GO" id="GO:0004144">
    <property type="term" value="F:diacylglycerol O-acyltransferase activity"/>
    <property type="evidence" value="ECO:0007669"/>
    <property type="project" value="UniProtKB-EC"/>
</dbReference>
<evidence type="ECO:0000256" key="3">
    <source>
        <dbReference type="ARBA" id="ARBA00004771"/>
    </source>
</evidence>
<evidence type="ECO:0000256" key="6">
    <source>
        <dbReference type="ARBA" id="ARBA00022679"/>
    </source>
</evidence>
<dbReference type="PANTHER" id="PTHR31650:SF1">
    <property type="entry name" value="WAX ESTER SYNTHASE_DIACYLGLYCEROL ACYLTRANSFERASE 4-RELATED"/>
    <property type="match status" value="1"/>
</dbReference>
<evidence type="ECO:0008006" key="21">
    <source>
        <dbReference type="Google" id="ProtNLM"/>
    </source>
</evidence>
<comment type="pathway">
    <text evidence="3">Glycerolipid metabolism; triacylglycerol biosynthesis.</text>
</comment>
<feature type="domain" description="O-acyltransferase WSD1 C-terminal" evidence="18">
    <location>
        <begin position="299"/>
        <end position="443"/>
    </location>
</feature>
<evidence type="ECO:0000256" key="13">
    <source>
        <dbReference type="ARBA" id="ARBA00047604"/>
    </source>
</evidence>
<gene>
    <name evidence="19" type="ORF">AARE701A_LOCUS12926</name>
</gene>
<evidence type="ECO:0000313" key="19">
    <source>
        <dbReference type="EMBL" id="CAE6075583.1"/>
    </source>
</evidence>
<dbReference type="Gene3D" id="3.30.559.10">
    <property type="entry name" value="Chloramphenicol acetyltransferase-like domain"/>
    <property type="match status" value="2"/>
</dbReference>
<evidence type="ECO:0000256" key="12">
    <source>
        <dbReference type="ARBA" id="ARBA00024360"/>
    </source>
</evidence>
<evidence type="ECO:0000256" key="10">
    <source>
        <dbReference type="ARBA" id="ARBA00023136"/>
    </source>
</evidence>
<evidence type="ECO:0000256" key="4">
    <source>
        <dbReference type="ARBA" id="ARBA00005189"/>
    </source>
</evidence>
<dbReference type="InterPro" id="IPR004255">
    <property type="entry name" value="O-acyltransferase_WSD1_N"/>
</dbReference>
<keyword evidence="8" id="KW-0256">Endoplasmic reticulum</keyword>
<feature type="domain" description="O-acyltransferase WSD1-like N-terminal" evidence="17">
    <location>
        <begin position="122"/>
        <end position="290"/>
    </location>
</feature>
<feature type="transmembrane region" description="Helical" evidence="16">
    <location>
        <begin position="210"/>
        <end position="229"/>
    </location>
</feature>
<dbReference type="Pfam" id="PF03007">
    <property type="entry name" value="WS_DGAT_cat"/>
    <property type="match status" value="2"/>
</dbReference>
<dbReference type="AlphaFoldDB" id="A0A8S2ALD8"/>
<keyword evidence="9 16" id="KW-1133">Transmembrane helix</keyword>
<evidence type="ECO:0000256" key="16">
    <source>
        <dbReference type="SAM" id="Phobius"/>
    </source>
</evidence>
<proteinExistence type="inferred from homology"/>
<dbReference type="InterPro" id="IPR009721">
    <property type="entry name" value="O-acyltransferase_WSD1_C"/>
</dbReference>
<dbReference type="PANTHER" id="PTHR31650">
    <property type="entry name" value="O-ACYLTRANSFERASE (WSD1-LIKE) FAMILY PROTEIN"/>
    <property type="match status" value="1"/>
</dbReference>
<dbReference type="InterPro" id="IPR045034">
    <property type="entry name" value="O-acyltransferase_WSD1-like"/>
</dbReference>
<evidence type="ECO:0000259" key="17">
    <source>
        <dbReference type="Pfam" id="PF03007"/>
    </source>
</evidence>
<evidence type="ECO:0000256" key="11">
    <source>
        <dbReference type="ARBA" id="ARBA00023315"/>
    </source>
</evidence>
<comment type="catalytic activity">
    <reaction evidence="13">
        <text>a long chain fatty alcohol + a fatty acyl-CoA = a long-chain alcohol wax ester + CoA</text>
        <dbReference type="Rhea" id="RHEA:38443"/>
        <dbReference type="ChEBI" id="CHEBI:17135"/>
        <dbReference type="ChEBI" id="CHEBI:57287"/>
        <dbReference type="ChEBI" id="CHEBI:77636"/>
        <dbReference type="ChEBI" id="CHEBI:235323"/>
        <dbReference type="EC" id="2.3.1.75"/>
    </reaction>
</comment>
<organism evidence="19 20">
    <name type="scientific">Arabidopsis arenosa</name>
    <name type="common">Sand rock-cress</name>
    <name type="synonym">Cardaminopsis arenosa</name>
    <dbReference type="NCBI Taxonomy" id="38785"/>
    <lineage>
        <taxon>Eukaryota</taxon>
        <taxon>Viridiplantae</taxon>
        <taxon>Streptophyta</taxon>
        <taxon>Embryophyta</taxon>
        <taxon>Tracheophyta</taxon>
        <taxon>Spermatophyta</taxon>
        <taxon>Magnoliopsida</taxon>
        <taxon>eudicotyledons</taxon>
        <taxon>Gunneridae</taxon>
        <taxon>Pentapetalae</taxon>
        <taxon>rosids</taxon>
        <taxon>malvids</taxon>
        <taxon>Brassicales</taxon>
        <taxon>Brassicaceae</taxon>
        <taxon>Camelineae</taxon>
        <taxon>Arabidopsis</taxon>
    </lineage>
</organism>
<evidence type="ECO:0000256" key="7">
    <source>
        <dbReference type="ARBA" id="ARBA00022692"/>
    </source>
</evidence>
<evidence type="ECO:0000256" key="5">
    <source>
        <dbReference type="ARBA" id="ARBA00022475"/>
    </source>
</evidence>
<keyword evidence="5" id="KW-1003">Cell membrane</keyword>
<comment type="catalytic activity">
    <reaction evidence="14">
        <text>an acyl-CoA + a 1,2-diacyl-sn-glycerol = a triacyl-sn-glycerol + CoA</text>
        <dbReference type="Rhea" id="RHEA:10868"/>
        <dbReference type="ChEBI" id="CHEBI:17815"/>
        <dbReference type="ChEBI" id="CHEBI:57287"/>
        <dbReference type="ChEBI" id="CHEBI:58342"/>
        <dbReference type="ChEBI" id="CHEBI:64615"/>
        <dbReference type="EC" id="2.3.1.20"/>
    </reaction>
</comment>
<evidence type="ECO:0000256" key="1">
    <source>
        <dbReference type="ARBA" id="ARBA00004162"/>
    </source>
</evidence>
<dbReference type="GO" id="GO:0005886">
    <property type="term" value="C:plasma membrane"/>
    <property type="evidence" value="ECO:0007669"/>
    <property type="project" value="UniProtKB-SubCell"/>
</dbReference>
<keyword evidence="10 16" id="KW-0472">Membrane</keyword>
<comment type="subcellular location">
    <subcellularLocation>
        <location evidence="1">Cell membrane</location>
        <topology evidence="1">Single-pass membrane protein</topology>
    </subcellularLocation>
    <subcellularLocation>
        <location evidence="2">Endoplasmic reticulum membrane</location>
        <topology evidence="2">Single-pass membrane protein</topology>
    </subcellularLocation>
</comment>
<evidence type="ECO:0000259" key="18">
    <source>
        <dbReference type="Pfam" id="PF06974"/>
    </source>
</evidence>
<dbReference type="GO" id="GO:0047196">
    <property type="term" value="F:long-chain-alcohol O-fatty-acyltransferase activity"/>
    <property type="evidence" value="ECO:0007669"/>
    <property type="project" value="UniProtKB-EC"/>
</dbReference>
<evidence type="ECO:0000256" key="14">
    <source>
        <dbReference type="ARBA" id="ARBA00048109"/>
    </source>
</evidence>
<dbReference type="FunFam" id="3.30.559.10:FF:000033">
    <property type="entry name" value="O-acyltransferase (WSD1-like) family protein"/>
    <property type="match status" value="2"/>
</dbReference>
<feature type="compositionally biased region" description="Basic and acidic residues" evidence="15">
    <location>
        <begin position="453"/>
        <end position="464"/>
    </location>
</feature>
<dbReference type="Pfam" id="PF06974">
    <property type="entry name" value="WS_DGAT_C"/>
    <property type="match status" value="2"/>
</dbReference>